<proteinExistence type="inferred from homology"/>
<evidence type="ECO:0000256" key="2">
    <source>
        <dbReference type="ARBA" id="ARBA00006679"/>
    </source>
</evidence>
<comment type="caution">
    <text evidence="8">The sequence shown here is derived from an EMBL/GenBank/DDBJ whole genome shotgun (WGS) entry which is preliminary data.</text>
</comment>
<feature type="transmembrane region" description="Helical" evidence="7">
    <location>
        <begin position="70"/>
        <end position="87"/>
    </location>
</feature>
<evidence type="ECO:0000256" key="6">
    <source>
        <dbReference type="ARBA" id="ARBA00023136"/>
    </source>
</evidence>
<dbReference type="AlphaFoldDB" id="A0A6M0QPV2"/>
<keyword evidence="4 7" id="KW-0812">Transmembrane</keyword>
<evidence type="ECO:0000256" key="7">
    <source>
        <dbReference type="SAM" id="Phobius"/>
    </source>
</evidence>
<gene>
    <name evidence="8" type="ORF">G4Z14_00495</name>
</gene>
<organism evidence="8 9">
    <name type="scientific">Tabrizicola oligotrophica</name>
    <dbReference type="NCBI Taxonomy" id="2710650"/>
    <lineage>
        <taxon>Bacteria</taxon>
        <taxon>Pseudomonadati</taxon>
        <taxon>Pseudomonadota</taxon>
        <taxon>Alphaproteobacteria</taxon>
        <taxon>Rhodobacterales</taxon>
        <taxon>Paracoccaceae</taxon>
        <taxon>Tabrizicola</taxon>
    </lineage>
</organism>
<evidence type="ECO:0000256" key="4">
    <source>
        <dbReference type="ARBA" id="ARBA00022692"/>
    </source>
</evidence>
<comment type="similarity">
    <text evidence="2">Belongs to the DoxX family.</text>
</comment>
<name>A0A6M0QPV2_9RHOB</name>
<keyword evidence="5 7" id="KW-1133">Transmembrane helix</keyword>
<evidence type="ECO:0000256" key="5">
    <source>
        <dbReference type="ARBA" id="ARBA00022989"/>
    </source>
</evidence>
<dbReference type="PANTHER" id="PTHR33452">
    <property type="entry name" value="OXIDOREDUCTASE CATD-RELATED"/>
    <property type="match status" value="1"/>
</dbReference>
<feature type="transmembrane region" description="Helical" evidence="7">
    <location>
        <begin position="99"/>
        <end position="122"/>
    </location>
</feature>
<feature type="transmembrane region" description="Helical" evidence="7">
    <location>
        <begin position="46"/>
        <end position="63"/>
    </location>
</feature>
<feature type="transmembrane region" description="Helical" evidence="7">
    <location>
        <begin position="7"/>
        <end position="26"/>
    </location>
</feature>
<dbReference type="PANTHER" id="PTHR33452:SF1">
    <property type="entry name" value="INNER MEMBRANE PROTEIN YPHA-RELATED"/>
    <property type="match status" value="1"/>
</dbReference>
<evidence type="ECO:0000256" key="3">
    <source>
        <dbReference type="ARBA" id="ARBA00022475"/>
    </source>
</evidence>
<keyword evidence="6 7" id="KW-0472">Membrane</keyword>
<dbReference type="Proteomes" id="UP000477782">
    <property type="component" value="Unassembled WGS sequence"/>
</dbReference>
<keyword evidence="3" id="KW-1003">Cell membrane</keyword>
<dbReference type="GO" id="GO:0005886">
    <property type="term" value="C:plasma membrane"/>
    <property type="evidence" value="ECO:0007669"/>
    <property type="project" value="UniProtKB-SubCell"/>
</dbReference>
<evidence type="ECO:0000313" key="8">
    <source>
        <dbReference type="EMBL" id="NEY88764.1"/>
    </source>
</evidence>
<sequence>MQQLQNFAPLIARLFIGGFFLLSGLGKLGDVAGFTGYLVSGGLPAFLAWPAILFEIAVGLAMIAGFRANLVALAGAAFSVVAALLYHNNLADQMQMIMFFKNFAIAGGFLMIFAHGAGAYAVDK</sequence>
<dbReference type="RefSeq" id="WP_164622782.1">
    <property type="nucleotide sequence ID" value="NZ_JAAIVJ010000001.1"/>
</dbReference>
<protein>
    <submittedName>
        <fullName evidence="8">DoxX family protein</fullName>
    </submittedName>
</protein>
<dbReference type="InterPro" id="IPR051907">
    <property type="entry name" value="DoxX-like_oxidoreductase"/>
</dbReference>
<dbReference type="EMBL" id="JAAIVJ010000001">
    <property type="protein sequence ID" value="NEY88764.1"/>
    <property type="molecule type" value="Genomic_DNA"/>
</dbReference>
<evidence type="ECO:0000256" key="1">
    <source>
        <dbReference type="ARBA" id="ARBA00004651"/>
    </source>
</evidence>
<reference evidence="8 9" key="1">
    <citation type="submission" date="2020-02" db="EMBL/GenBank/DDBJ databases">
        <authorList>
            <person name="Chen W.-M."/>
        </authorList>
    </citation>
    <scope>NUCLEOTIDE SEQUENCE [LARGE SCALE GENOMIC DNA]</scope>
    <source>
        <strain evidence="8 9">KMS-5</strain>
    </source>
</reference>
<evidence type="ECO:0000313" key="9">
    <source>
        <dbReference type="Proteomes" id="UP000477782"/>
    </source>
</evidence>
<keyword evidence="9" id="KW-1185">Reference proteome</keyword>
<accession>A0A6M0QPV2</accession>
<comment type="subcellular location">
    <subcellularLocation>
        <location evidence="1">Cell membrane</location>
        <topology evidence="1">Multi-pass membrane protein</topology>
    </subcellularLocation>
</comment>
<dbReference type="InterPro" id="IPR032808">
    <property type="entry name" value="DoxX"/>
</dbReference>
<dbReference type="Pfam" id="PF07681">
    <property type="entry name" value="DoxX"/>
    <property type="match status" value="1"/>
</dbReference>